<evidence type="ECO:0000313" key="3">
    <source>
        <dbReference type="Proteomes" id="UP001597393"/>
    </source>
</evidence>
<dbReference type="RefSeq" id="WP_380870005.1">
    <property type="nucleotide sequence ID" value="NZ_JBHUMA010000006.1"/>
</dbReference>
<evidence type="ECO:0000256" key="1">
    <source>
        <dbReference type="SAM" id="MobiDB-lite"/>
    </source>
</evidence>
<organism evidence="2 3">
    <name type="scientific">Sphingobacterium corticis</name>
    <dbReference type="NCBI Taxonomy" id="1812823"/>
    <lineage>
        <taxon>Bacteria</taxon>
        <taxon>Pseudomonadati</taxon>
        <taxon>Bacteroidota</taxon>
        <taxon>Sphingobacteriia</taxon>
        <taxon>Sphingobacteriales</taxon>
        <taxon>Sphingobacteriaceae</taxon>
        <taxon>Sphingobacterium</taxon>
    </lineage>
</organism>
<accession>A0ABW5NLB1</accession>
<evidence type="ECO:0000313" key="2">
    <source>
        <dbReference type="EMBL" id="MFD2599881.1"/>
    </source>
</evidence>
<gene>
    <name evidence="2" type="ORF">ACFSQ3_13065</name>
</gene>
<evidence type="ECO:0008006" key="4">
    <source>
        <dbReference type="Google" id="ProtNLM"/>
    </source>
</evidence>
<dbReference type="EMBL" id="JBHUMA010000006">
    <property type="protein sequence ID" value="MFD2599881.1"/>
    <property type="molecule type" value="Genomic_DNA"/>
</dbReference>
<keyword evidence="3" id="KW-1185">Reference proteome</keyword>
<proteinExistence type="predicted"/>
<feature type="region of interest" description="Disordered" evidence="1">
    <location>
        <begin position="170"/>
        <end position="191"/>
    </location>
</feature>
<reference evidence="3" key="1">
    <citation type="journal article" date="2019" name="Int. J. Syst. Evol. Microbiol.">
        <title>The Global Catalogue of Microorganisms (GCM) 10K type strain sequencing project: providing services to taxonomists for standard genome sequencing and annotation.</title>
        <authorList>
            <consortium name="The Broad Institute Genomics Platform"/>
            <consortium name="The Broad Institute Genome Sequencing Center for Infectious Disease"/>
            <person name="Wu L."/>
            <person name="Ma J."/>
        </authorList>
    </citation>
    <scope>NUCLEOTIDE SEQUENCE [LARGE SCALE GENOMIC DNA]</scope>
    <source>
        <strain evidence="3">KCTC 42248</strain>
    </source>
</reference>
<dbReference type="Proteomes" id="UP001597393">
    <property type="component" value="Unassembled WGS sequence"/>
</dbReference>
<protein>
    <recommendedName>
        <fullName evidence="4">Helix-turn-helix domain-containing protein</fullName>
    </recommendedName>
</protein>
<sequence>MRPVRDFSEAQRLRDMGYTIAKVSRELRMCRKMIAKNTIKTVEPDRSLKRKISTASKRLYTRAQNLRDSGMKIEQIAKSLGVSYSTIQARTTKPNKNRKVDKAYSEPKKTGTGELKNNAIDKVITRRIIDPTNQRHIYIPFLRATVSVKKTDKRTDEEILRFWADKKAKEDKTFKSPYLAKPVKGKGGSDE</sequence>
<name>A0ABW5NLB1_9SPHI</name>
<comment type="caution">
    <text evidence="2">The sequence shown here is derived from an EMBL/GenBank/DDBJ whole genome shotgun (WGS) entry which is preliminary data.</text>
</comment>